<dbReference type="InterPro" id="IPR020894">
    <property type="entry name" value="Cadherin_CS"/>
</dbReference>
<dbReference type="Proteomes" id="UP000230750">
    <property type="component" value="Unassembled WGS sequence"/>
</dbReference>
<dbReference type="GO" id="GO:0045296">
    <property type="term" value="F:cadherin binding"/>
    <property type="evidence" value="ECO:0007669"/>
    <property type="project" value="TreeGrafter"/>
</dbReference>
<dbReference type="PROSITE" id="PS50268">
    <property type="entry name" value="CADHERIN_2"/>
    <property type="match status" value="2"/>
</dbReference>
<protein>
    <submittedName>
        <fullName evidence="7">Putative cadherin-23</fullName>
    </submittedName>
</protein>
<dbReference type="GO" id="GO:0008013">
    <property type="term" value="F:beta-catenin binding"/>
    <property type="evidence" value="ECO:0007669"/>
    <property type="project" value="TreeGrafter"/>
</dbReference>
<evidence type="ECO:0000256" key="4">
    <source>
        <dbReference type="ARBA" id="ARBA00023136"/>
    </source>
</evidence>
<dbReference type="GO" id="GO:0016477">
    <property type="term" value="P:cell migration"/>
    <property type="evidence" value="ECO:0007669"/>
    <property type="project" value="TreeGrafter"/>
</dbReference>
<accession>A0A2G8JYM3</accession>
<dbReference type="InterPro" id="IPR039808">
    <property type="entry name" value="Cadherin"/>
</dbReference>
<dbReference type="FunFam" id="2.60.40.60:FF:000104">
    <property type="entry name" value="cadherin-23 isoform X1"/>
    <property type="match status" value="1"/>
</dbReference>
<organism evidence="7 8">
    <name type="scientific">Stichopus japonicus</name>
    <name type="common">Sea cucumber</name>
    <dbReference type="NCBI Taxonomy" id="307972"/>
    <lineage>
        <taxon>Eukaryota</taxon>
        <taxon>Metazoa</taxon>
        <taxon>Echinodermata</taxon>
        <taxon>Eleutherozoa</taxon>
        <taxon>Echinozoa</taxon>
        <taxon>Holothuroidea</taxon>
        <taxon>Aspidochirotacea</taxon>
        <taxon>Aspidochirotida</taxon>
        <taxon>Stichopodidae</taxon>
        <taxon>Apostichopus</taxon>
    </lineage>
</organism>
<feature type="domain" description="Cadherin" evidence="6">
    <location>
        <begin position="99"/>
        <end position="197"/>
    </location>
</feature>
<evidence type="ECO:0000313" key="7">
    <source>
        <dbReference type="EMBL" id="PIK40876.1"/>
    </source>
</evidence>
<keyword evidence="2" id="KW-0677">Repeat</keyword>
<evidence type="ECO:0000256" key="1">
    <source>
        <dbReference type="ARBA" id="ARBA00004370"/>
    </source>
</evidence>
<dbReference type="CDD" id="cd11304">
    <property type="entry name" value="Cadherin_repeat"/>
    <property type="match status" value="3"/>
</dbReference>
<dbReference type="GO" id="GO:0016342">
    <property type="term" value="C:catenin complex"/>
    <property type="evidence" value="ECO:0007669"/>
    <property type="project" value="TreeGrafter"/>
</dbReference>
<keyword evidence="8" id="KW-1185">Reference proteome</keyword>
<dbReference type="GO" id="GO:0007156">
    <property type="term" value="P:homophilic cell adhesion via plasma membrane adhesion molecules"/>
    <property type="evidence" value="ECO:0007669"/>
    <property type="project" value="InterPro"/>
</dbReference>
<comment type="caution">
    <text evidence="7">The sequence shown here is derived from an EMBL/GenBank/DDBJ whole genome shotgun (WGS) entry which is preliminary data.</text>
</comment>
<dbReference type="Pfam" id="PF00028">
    <property type="entry name" value="Cadherin"/>
    <property type="match status" value="2"/>
</dbReference>
<evidence type="ECO:0000313" key="8">
    <source>
        <dbReference type="Proteomes" id="UP000230750"/>
    </source>
</evidence>
<dbReference type="AlphaFoldDB" id="A0A2G8JYM3"/>
<keyword evidence="4" id="KW-0472">Membrane</keyword>
<sequence>MILMINASDADESAGDITFRFESNRNVEGPFTLDLITGLLEISTPLDRELQSTYTLRVVAMDSLIGGVQRNSTVTINIDVTDVNDNGPQFTQNPYPGQSVPEDIEAGVPIIQVSTTDEDTDENAGVVYQIIQGNVGDVFEINGEGIISRGSVPLDRETLDFYLLVVEASDPSNPELPRDTAVVTIEVTDVNDVIPEFSQPFYSRLDLVEDASIETVVVDVQAQDMDLGLAGEIVYAIIEGE</sequence>
<dbReference type="OrthoDB" id="9990384at2759"/>
<dbReference type="EMBL" id="MRZV01001076">
    <property type="protein sequence ID" value="PIK40876.1"/>
    <property type="molecule type" value="Genomic_DNA"/>
</dbReference>
<evidence type="ECO:0000256" key="5">
    <source>
        <dbReference type="PROSITE-ProRule" id="PRU00043"/>
    </source>
</evidence>
<dbReference type="SMART" id="SM00112">
    <property type="entry name" value="CA"/>
    <property type="match status" value="2"/>
</dbReference>
<dbReference type="PANTHER" id="PTHR24027:SF442">
    <property type="entry name" value="PROTOCADHERIN-15 ISOFORM X1"/>
    <property type="match status" value="1"/>
</dbReference>
<comment type="subcellular location">
    <subcellularLocation>
        <location evidence="1">Membrane</location>
    </subcellularLocation>
</comment>
<dbReference type="GO" id="GO:0005509">
    <property type="term" value="F:calcium ion binding"/>
    <property type="evidence" value="ECO:0007669"/>
    <property type="project" value="UniProtKB-UniRule"/>
</dbReference>
<evidence type="ECO:0000256" key="3">
    <source>
        <dbReference type="ARBA" id="ARBA00022837"/>
    </source>
</evidence>
<gene>
    <name evidence="7" type="ORF">BSL78_22275</name>
</gene>
<keyword evidence="3 5" id="KW-0106">Calcium</keyword>
<dbReference type="PANTHER" id="PTHR24027">
    <property type="entry name" value="CADHERIN-23"/>
    <property type="match status" value="1"/>
</dbReference>
<dbReference type="InterPro" id="IPR015919">
    <property type="entry name" value="Cadherin-like_sf"/>
</dbReference>
<dbReference type="SUPFAM" id="SSF49313">
    <property type="entry name" value="Cadherin-like"/>
    <property type="match status" value="3"/>
</dbReference>
<evidence type="ECO:0000256" key="2">
    <source>
        <dbReference type="ARBA" id="ARBA00022737"/>
    </source>
</evidence>
<dbReference type="PROSITE" id="PS00232">
    <property type="entry name" value="CADHERIN_1"/>
    <property type="match status" value="1"/>
</dbReference>
<dbReference type="Gene3D" id="2.60.40.60">
    <property type="entry name" value="Cadherins"/>
    <property type="match status" value="3"/>
</dbReference>
<dbReference type="PRINTS" id="PR00205">
    <property type="entry name" value="CADHERIN"/>
</dbReference>
<name>A0A2G8JYM3_STIJA</name>
<feature type="domain" description="Cadherin" evidence="6">
    <location>
        <begin position="2"/>
        <end position="90"/>
    </location>
</feature>
<reference evidence="7 8" key="1">
    <citation type="journal article" date="2017" name="PLoS Biol.">
        <title>The sea cucumber genome provides insights into morphological evolution and visceral regeneration.</title>
        <authorList>
            <person name="Zhang X."/>
            <person name="Sun L."/>
            <person name="Yuan J."/>
            <person name="Sun Y."/>
            <person name="Gao Y."/>
            <person name="Zhang L."/>
            <person name="Li S."/>
            <person name="Dai H."/>
            <person name="Hamel J.F."/>
            <person name="Liu C."/>
            <person name="Yu Y."/>
            <person name="Liu S."/>
            <person name="Lin W."/>
            <person name="Guo K."/>
            <person name="Jin S."/>
            <person name="Xu P."/>
            <person name="Storey K.B."/>
            <person name="Huan P."/>
            <person name="Zhang T."/>
            <person name="Zhou Y."/>
            <person name="Zhang J."/>
            <person name="Lin C."/>
            <person name="Li X."/>
            <person name="Xing L."/>
            <person name="Huo D."/>
            <person name="Sun M."/>
            <person name="Wang L."/>
            <person name="Mercier A."/>
            <person name="Li F."/>
            <person name="Yang H."/>
            <person name="Xiang J."/>
        </authorList>
    </citation>
    <scope>NUCLEOTIDE SEQUENCE [LARGE SCALE GENOMIC DNA]</scope>
    <source>
        <strain evidence="7">Shaxun</strain>
        <tissue evidence="7">Muscle</tissue>
    </source>
</reference>
<proteinExistence type="predicted"/>
<dbReference type="STRING" id="307972.A0A2G8JYM3"/>
<dbReference type="InterPro" id="IPR002126">
    <property type="entry name" value="Cadherin-like_dom"/>
</dbReference>
<evidence type="ECO:0000259" key="6">
    <source>
        <dbReference type="PROSITE" id="PS50268"/>
    </source>
</evidence>